<feature type="transmembrane region" description="Helical" evidence="6">
    <location>
        <begin position="190"/>
        <end position="209"/>
    </location>
</feature>
<evidence type="ECO:0000313" key="9">
    <source>
        <dbReference type="Proteomes" id="UP001198241"/>
    </source>
</evidence>
<organism evidence="8 9">
    <name type="scientific">Veillonella fallax</name>
    <dbReference type="NCBI Taxonomy" id="2881272"/>
    <lineage>
        <taxon>Bacteria</taxon>
        <taxon>Bacillati</taxon>
        <taxon>Bacillota</taxon>
        <taxon>Negativicutes</taxon>
        <taxon>Veillonellales</taxon>
        <taxon>Veillonellaceae</taxon>
        <taxon>Veillonella</taxon>
    </lineage>
</organism>
<name>A0ABS8F342_9FIRM</name>
<dbReference type="Gene3D" id="1.20.1250.20">
    <property type="entry name" value="MFS general substrate transporter like domains"/>
    <property type="match status" value="2"/>
</dbReference>
<evidence type="ECO:0000256" key="5">
    <source>
        <dbReference type="ARBA" id="ARBA00023136"/>
    </source>
</evidence>
<proteinExistence type="predicted"/>
<evidence type="ECO:0000256" key="3">
    <source>
        <dbReference type="ARBA" id="ARBA00022692"/>
    </source>
</evidence>
<keyword evidence="2" id="KW-0813">Transport</keyword>
<feature type="transmembrane region" description="Helical" evidence="6">
    <location>
        <begin position="417"/>
        <end position="435"/>
    </location>
</feature>
<keyword evidence="9" id="KW-1185">Reference proteome</keyword>
<feature type="domain" description="Major facilitator superfamily (MFS) profile" evidence="7">
    <location>
        <begin position="26"/>
        <end position="439"/>
    </location>
</feature>
<dbReference type="PROSITE" id="PS50850">
    <property type="entry name" value="MFS"/>
    <property type="match status" value="1"/>
</dbReference>
<keyword evidence="3 6" id="KW-0812">Transmembrane</keyword>
<dbReference type="InterPro" id="IPR036259">
    <property type="entry name" value="MFS_trans_sf"/>
</dbReference>
<dbReference type="InterPro" id="IPR000849">
    <property type="entry name" value="Sugar_P_transporter"/>
</dbReference>
<evidence type="ECO:0000256" key="2">
    <source>
        <dbReference type="ARBA" id="ARBA00022448"/>
    </source>
</evidence>
<gene>
    <name evidence="8" type="primary">pgtP</name>
    <name evidence="8" type="ORF">LKD20_06895</name>
</gene>
<feature type="transmembrane region" description="Helical" evidence="6">
    <location>
        <begin position="347"/>
        <end position="370"/>
    </location>
</feature>
<dbReference type="SUPFAM" id="SSF103473">
    <property type="entry name" value="MFS general substrate transporter"/>
    <property type="match status" value="1"/>
</dbReference>
<accession>A0ABS8F342</accession>
<comment type="caution">
    <text evidence="8">The sequence shown here is derived from an EMBL/GenBank/DDBJ whole genome shotgun (WGS) entry which is preliminary data.</text>
</comment>
<dbReference type="NCBIfam" id="TIGR00881">
    <property type="entry name" value="2A0104"/>
    <property type="match status" value="1"/>
</dbReference>
<dbReference type="Pfam" id="PF07690">
    <property type="entry name" value="MFS_1"/>
    <property type="match status" value="1"/>
</dbReference>
<evidence type="ECO:0000256" key="4">
    <source>
        <dbReference type="ARBA" id="ARBA00022989"/>
    </source>
</evidence>
<comment type="subcellular location">
    <subcellularLocation>
        <location evidence="1">Cell membrane</location>
        <topology evidence="1">Multi-pass membrane protein</topology>
    </subcellularLocation>
</comment>
<reference evidence="8 9" key="1">
    <citation type="submission" date="2021-10" db="EMBL/GenBank/DDBJ databases">
        <title>Anaerobic single-cell dispensing facilitates the cultivation of human gut bacteria.</title>
        <authorList>
            <person name="Afrizal A."/>
        </authorList>
    </citation>
    <scope>NUCLEOTIDE SEQUENCE [LARGE SCALE GENOMIC DNA]</scope>
    <source>
        <strain evidence="8 9">CLA-AA-H247</strain>
    </source>
</reference>
<feature type="transmembrane region" description="Helical" evidence="6">
    <location>
        <begin position="95"/>
        <end position="114"/>
    </location>
</feature>
<evidence type="ECO:0000256" key="1">
    <source>
        <dbReference type="ARBA" id="ARBA00004651"/>
    </source>
</evidence>
<feature type="transmembrane region" description="Helical" evidence="6">
    <location>
        <begin position="390"/>
        <end position="411"/>
    </location>
</feature>
<feature type="transmembrane region" description="Helical" evidence="6">
    <location>
        <begin position="64"/>
        <end position="83"/>
    </location>
</feature>
<evidence type="ECO:0000313" key="8">
    <source>
        <dbReference type="EMBL" id="MCC2156868.1"/>
    </source>
</evidence>
<dbReference type="PIRSF" id="PIRSF002808">
    <property type="entry name" value="Hexose_phosphate_transp"/>
    <property type="match status" value="1"/>
</dbReference>
<dbReference type="CDD" id="cd17345">
    <property type="entry name" value="MFS_GlpT"/>
    <property type="match status" value="1"/>
</dbReference>
<feature type="transmembrane region" description="Helical" evidence="6">
    <location>
        <begin position="254"/>
        <end position="273"/>
    </location>
</feature>
<dbReference type="InterPro" id="IPR051337">
    <property type="entry name" value="OPA_Antiporter"/>
</dbReference>
<protein>
    <submittedName>
        <fullName evidence="8">Phosphoglycerate transporter protein PgtP</fullName>
    </submittedName>
</protein>
<feature type="transmembrane region" description="Helical" evidence="6">
    <location>
        <begin position="120"/>
        <end position="140"/>
    </location>
</feature>
<feature type="transmembrane region" description="Helical" evidence="6">
    <location>
        <begin position="293"/>
        <end position="312"/>
    </location>
</feature>
<dbReference type="EMBL" id="JAJEQD010000012">
    <property type="protein sequence ID" value="MCC2156868.1"/>
    <property type="molecule type" value="Genomic_DNA"/>
</dbReference>
<dbReference type="Proteomes" id="UP001198241">
    <property type="component" value="Unassembled WGS sequence"/>
</dbReference>
<keyword evidence="4 6" id="KW-1133">Transmembrane helix</keyword>
<keyword evidence="5 6" id="KW-0472">Membrane</keyword>
<dbReference type="InterPro" id="IPR011701">
    <property type="entry name" value="MFS"/>
</dbReference>
<feature type="transmembrane region" description="Helical" evidence="6">
    <location>
        <begin position="324"/>
        <end position="341"/>
    </location>
</feature>
<dbReference type="InterPro" id="IPR020846">
    <property type="entry name" value="MFS_dom"/>
</dbReference>
<dbReference type="PANTHER" id="PTHR43826">
    <property type="entry name" value="GLUCOSE-6-PHOSPHATE EXCHANGER SLC37A4"/>
    <property type="match status" value="1"/>
</dbReference>
<feature type="transmembrane region" description="Helical" evidence="6">
    <location>
        <begin position="161"/>
        <end position="184"/>
    </location>
</feature>
<sequence>MMSIFSPAPHIERLPEGQIDSTYKRLRKEVFAGTFIGYATFYLIRQNFSLAVPYMIAEYGYTKADLGVVMTLLSVAYGVSKFVMGNASDRSNPKYFSTVGLLLSALVMLLFGTLPGVLSSIPIMCVLAFLNGWFQGMGYPPYAKNMVTWFSRSERGAWWSWWNVSHNLGGGIIAPLATLGIYLFGTWHSIFFFPALISIVLAVVTFFLLKDTPQSCGLPPIEEYKHEPVATEVSDENKTTFKEIFYKYILHNKYLWYLAIANIFVYFIRYGVVSWAPTYLTAVKGFSKEGSRWAYFLYEWAGIPGMLVSGYLSDRVFRGRRAPATICFMLFVILAILVYWFNPAGNILIDNLALIAIGFLIYGPVMMIGLQAADMVPRVATGGATGLTGLLGYLIGSAGAGAFMGLMVDLYGWDGGFVALVGACILAIVFLLLTLGDKSQAKEQ</sequence>
<dbReference type="PANTHER" id="PTHR43826:SF6">
    <property type="entry name" value="GLYCEROL-3-PHOSPHATE TRANSPORTER"/>
    <property type="match status" value="1"/>
</dbReference>
<evidence type="ECO:0000256" key="6">
    <source>
        <dbReference type="SAM" id="Phobius"/>
    </source>
</evidence>
<evidence type="ECO:0000259" key="7">
    <source>
        <dbReference type="PROSITE" id="PS50850"/>
    </source>
</evidence>